<reference evidence="2 3" key="1">
    <citation type="journal article" date="2011" name="J. Bacteriol.">
        <title>Genome sequence of the algicidal bacterium Kordia algicida OT-1.</title>
        <authorList>
            <person name="Lee H.S."/>
            <person name="Kang S.G."/>
            <person name="Kwon K.K."/>
            <person name="Lee J.H."/>
            <person name="Kim S.J."/>
        </authorList>
    </citation>
    <scope>NUCLEOTIDE SEQUENCE [LARGE SCALE GENOMIC DNA]</scope>
    <source>
        <strain evidence="2 3">OT-1</strain>
    </source>
</reference>
<dbReference type="Pfam" id="PF12669">
    <property type="entry name" value="FeoB_associated"/>
    <property type="match status" value="1"/>
</dbReference>
<evidence type="ECO:0000313" key="3">
    <source>
        <dbReference type="Proteomes" id="UP000002945"/>
    </source>
</evidence>
<keyword evidence="3" id="KW-1185">Reference proteome</keyword>
<evidence type="ECO:0000313" key="2">
    <source>
        <dbReference type="EMBL" id="EDP97150.1"/>
    </source>
</evidence>
<sequence length="40" mass="4517">MIQEILVGITFLIAIAFIVKKFFWKKKTAKACGKDDCGCH</sequence>
<comment type="caution">
    <text evidence="2">The sequence shown here is derived from an EMBL/GenBank/DDBJ whole genome shotgun (WGS) entry which is preliminary data.</text>
</comment>
<organism evidence="2 3">
    <name type="scientific">Kordia algicida OT-1</name>
    <dbReference type="NCBI Taxonomy" id="391587"/>
    <lineage>
        <taxon>Bacteria</taxon>
        <taxon>Pseudomonadati</taxon>
        <taxon>Bacteroidota</taxon>
        <taxon>Flavobacteriia</taxon>
        <taxon>Flavobacteriales</taxon>
        <taxon>Flavobacteriaceae</taxon>
        <taxon>Kordia</taxon>
    </lineage>
</organism>
<keyword evidence="1" id="KW-1133">Transmembrane helix</keyword>
<keyword evidence="1" id="KW-0812">Transmembrane</keyword>
<dbReference type="HOGENOM" id="CLU_215645_1_0_10"/>
<gene>
    <name evidence="2" type="ORF">KAOT1_18347</name>
</gene>
<accession>A9DNA9</accession>
<evidence type="ECO:0000256" key="1">
    <source>
        <dbReference type="SAM" id="Phobius"/>
    </source>
</evidence>
<feature type="transmembrane region" description="Helical" evidence="1">
    <location>
        <begin position="6"/>
        <end position="24"/>
    </location>
</feature>
<keyword evidence="1" id="KW-0472">Membrane</keyword>
<dbReference type="Proteomes" id="UP000002945">
    <property type="component" value="Unassembled WGS sequence"/>
</dbReference>
<proteinExistence type="predicted"/>
<name>A9DNA9_9FLAO</name>
<evidence type="ECO:0008006" key="4">
    <source>
        <dbReference type="Google" id="ProtNLM"/>
    </source>
</evidence>
<dbReference type="AlphaFoldDB" id="A9DNA9"/>
<dbReference type="EMBL" id="ABIB01000002">
    <property type="protein sequence ID" value="EDP97150.1"/>
    <property type="molecule type" value="Genomic_DNA"/>
</dbReference>
<dbReference type="RefSeq" id="WP_007096201.1">
    <property type="nucleotide sequence ID" value="NZ_CP142125.1"/>
</dbReference>
<protein>
    <recommendedName>
        <fullName evidence="4">FeoB-associated Cys-rich membrane protein</fullName>
    </recommendedName>
</protein>